<comment type="caution">
    <text evidence="3">The sequence shown here is derived from an EMBL/GenBank/DDBJ whole genome shotgun (WGS) entry which is preliminary data.</text>
</comment>
<keyword evidence="4" id="KW-1185">Reference proteome</keyword>
<feature type="region of interest" description="Disordered" evidence="1">
    <location>
        <begin position="178"/>
        <end position="347"/>
    </location>
</feature>
<dbReference type="PROSITE" id="PS51840">
    <property type="entry name" value="C2_NT"/>
    <property type="match status" value="1"/>
</dbReference>
<dbReference type="EMBL" id="BRXU01000019">
    <property type="protein sequence ID" value="GLC57499.1"/>
    <property type="molecule type" value="Genomic_DNA"/>
</dbReference>
<accession>A0A9W6BSC8</accession>
<dbReference type="Pfam" id="PF10358">
    <property type="entry name" value="NT-C2"/>
    <property type="match status" value="1"/>
</dbReference>
<evidence type="ECO:0000313" key="4">
    <source>
        <dbReference type="Proteomes" id="UP001165080"/>
    </source>
</evidence>
<feature type="region of interest" description="Disordered" evidence="1">
    <location>
        <begin position="376"/>
        <end position="407"/>
    </location>
</feature>
<protein>
    <recommendedName>
        <fullName evidence="2">C2 NT-type domain-containing protein</fullName>
    </recommendedName>
</protein>
<evidence type="ECO:0000259" key="2">
    <source>
        <dbReference type="PROSITE" id="PS51840"/>
    </source>
</evidence>
<evidence type="ECO:0000256" key="1">
    <source>
        <dbReference type="SAM" id="MobiDB-lite"/>
    </source>
</evidence>
<feature type="compositionally biased region" description="Basic residues" evidence="1">
    <location>
        <begin position="237"/>
        <end position="252"/>
    </location>
</feature>
<reference evidence="3 4" key="1">
    <citation type="journal article" date="2023" name="Commun. Biol.">
        <title>Reorganization of the ancestral sex-determining regions during the evolution of trioecy in Pleodorina starrii.</title>
        <authorList>
            <person name="Takahashi K."/>
            <person name="Suzuki S."/>
            <person name="Kawai-Toyooka H."/>
            <person name="Yamamoto K."/>
            <person name="Hamaji T."/>
            <person name="Ootsuki R."/>
            <person name="Yamaguchi H."/>
            <person name="Kawachi M."/>
            <person name="Higashiyama T."/>
            <person name="Nozaki H."/>
        </authorList>
    </citation>
    <scope>NUCLEOTIDE SEQUENCE [LARGE SCALE GENOMIC DNA]</scope>
    <source>
        <strain evidence="3 4">NIES-4479</strain>
    </source>
</reference>
<feature type="compositionally biased region" description="Acidic residues" evidence="1">
    <location>
        <begin position="178"/>
        <end position="187"/>
    </location>
</feature>
<dbReference type="Proteomes" id="UP001165080">
    <property type="component" value="Unassembled WGS sequence"/>
</dbReference>
<dbReference type="OrthoDB" id="537413at2759"/>
<dbReference type="AlphaFoldDB" id="A0A9W6BSC8"/>
<evidence type="ECO:0000313" key="3">
    <source>
        <dbReference type="EMBL" id="GLC57499.1"/>
    </source>
</evidence>
<dbReference type="InterPro" id="IPR019448">
    <property type="entry name" value="NT-C2"/>
</dbReference>
<proteinExistence type="predicted"/>
<name>A0A9W6BSC8_9CHLO</name>
<feature type="compositionally biased region" description="Gly residues" evidence="1">
    <location>
        <begin position="389"/>
        <end position="398"/>
    </location>
</feature>
<gene>
    <name evidence="3" type="primary">PLEST002777</name>
    <name evidence="3" type="ORF">PLESTB_001233800</name>
</gene>
<sequence length="407" mass="43611">MSPKTIGRRVVDIGQKARGRMALRYELEVIPYLCGDVPSDVTHCSFAWERGSKLFVTEAEPVNPNTHAVFWKQYLRQTATIYKDHTELLPKDYAFKVQSVKPGSKAGEEKRKTVGKAHVNLAQFCSEALDAQPQEVLLHLKPCGKLKVSIKATWLRNAAVDSDALTEVTAPSMYADSQYDEEEEAQGEEAQQEKEQDLSGFDPETGEPLPNHRRSRGDIGASTSGDPDEQHESGHSAHTRKSKKHRRRRKMRTYNEDGIPEDGESGYGGQGGEEGAHEYGDPGGGGEDEGEYAGAGGDGAEGGGGGRRGRAGSKASKGEGRPRLQVYGARPNGVDSGPGGGGGGAGLHIEAGRQIVKAGWRDYLCCCLPRTGPAEDPLEGDNLLAKGALQGGGAGGHQAGQARRRQR</sequence>
<feature type="compositionally biased region" description="Gly residues" evidence="1">
    <location>
        <begin position="293"/>
        <end position="306"/>
    </location>
</feature>
<feature type="domain" description="C2 NT-type" evidence="2">
    <location>
        <begin position="15"/>
        <end position="158"/>
    </location>
</feature>
<organism evidence="3 4">
    <name type="scientific">Pleodorina starrii</name>
    <dbReference type="NCBI Taxonomy" id="330485"/>
    <lineage>
        <taxon>Eukaryota</taxon>
        <taxon>Viridiplantae</taxon>
        <taxon>Chlorophyta</taxon>
        <taxon>core chlorophytes</taxon>
        <taxon>Chlorophyceae</taxon>
        <taxon>CS clade</taxon>
        <taxon>Chlamydomonadales</taxon>
        <taxon>Volvocaceae</taxon>
        <taxon>Pleodorina</taxon>
    </lineage>
</organism>
<feature type="compositionally biased region" description="Gly residues" evidence="1">
    <location>
        <begin position="336"/>
        <end position="346"/>
    </location>
</feature>